<evidence type="ECO:0000313" key="2">
    <source>
        <dbReference type="EMBL" id="SFC54286.1"/>
    </source>
</evidence>
<feature type="transmembrane region" description="Helical" evidence="1">
    <location>
        <begin position="33"/>
        <end position="51"/>
    </location>
</feature>
<proteinExistence type="predicted"/>
<gene>
    <name evidence="2" type="ORF">SAMN02745724_01933</name>
</gene>
<feature type="transmembrane region" description="Helical" evidence="1">
    <location>
        <begin position="98"/>
        <end position="120"/>
    </location>
</feature>
<dbReference type="RefSeq" id="WP_091983180.1">
    <property type="nucleotide sequence ID" value="NZ_FOLO01000011.1"/>
</dbReference>
<name>A0A1I1K0L5_9GAMM</name>
<protein>
    <submittedName>
        <fullName evidence="2">Uncharacterized protein</fullName>
    </submittedName>
</protein>
<dbReference type="AlphaFoldDB" id="A0A1I1K0L5"/>
<accession>A0A1I1K0L5</accession>
<keyword evidence="3" id="KW-1185">Reference proteome</keyword>
<organism evidence="2 3">
    <name type="scientific">Pseudoalteromonas denitrificans DSM 6059</name>
    <dbReference type="NCBI Taxonomy" id="1123010"/>
    <lineage>
        <taxon>Bacteria</taxon>
        <taxon>Pseudomonadati</taxon>
        <taxon>Pseudomonadota</taxon>
        <taxon>Gammaproteobacteria</taxon>
        <taxon>Alteromonadales</taxon>
        <taxon>Pseudoalteromonadaceae</taxon>
        <taxon>Pseudoalteromonas</taxon>
    </lineage>
</organism>
<feature type="transmembrane region" description="Helical" evidence="1">
    <location>
        <begin position="71"/>
        <end position="92"/>
    </location>
</feature>
<keyword evidence="1" id="KW-0812">Transmembrane</keyword>
<keyword evidence="1" id="KW-0472">Membrane</keyword>
<reference evidence="2 3" key="1">
    <citation type="submission" date="2016-10" db="EMBL/GenBank/DDBJ databases">
        <authorList>
            <person name="de Groot N.N."/>
        </authorList>
    </citation>
    <scope>NUCLEOTIDE SEQUENCE [LARGE SCALE GENOMIC DNA]</scope>
    <source>
        <strain evidence="2 3">DSM 6059</strain>
    </source>
</reference>
<evidence type="ECO:0000256" key="1">
    <source>
        <dbReference type="SAM" id="Phobius"/>
    </source>
</evidence>
<sequence>MFNKVFHIPMLLAWTLLVLFILASDMFLYLYQYLIAFTVLAGFIFQLHCYIKEDLSTQSPFSLIINTWRYIWRTVLTLFLTTVLIMLLAMIFYPDDFIYYRVMSVILILVTNIFSIYLFYGMQNIKNIPILKNFYW</sequence>
<evidence type="ECO:0000313" key="3">
    <source>
        <dbReference type="Proteomes" id="UP000198862"/>
    </source>
</evidence>
<dbReference type="Proteomes" id="UP000198862">
    <property type="component" value="Unassembled WGS sequence"/>
</dbReference>
<keyword evidence="1" id="KW-1133">Transmembrane helix</keyword>
<dbReference type="EMBL" id="FOLO01000011">
    <property type="protein sequence ID" value="SFC54286.1"/>
    <property type="molecule type" value="Genomic_DNA"/>
</dbReference>